<proteinExistence type="inferred from homology"/>
<protein>
    <submittedName>
        <fullName evidence="8">DMT family permease</fullName>
    </submittedName>
</protein>
<feature type="transmembrane region" description="Helical" evidence="6">
    <location>
        <begin position="25"/>
        <end position="43"/>
    </location>
</feature>
<gene>
    <name evidence="8" type="ORF">FD03_GL001257</name>
</gene>
<evidence type="ECO:0000256" key="3">
    <source>
        <dbReference type="ARBA" id="ARBA00022692"/>
    </source>
</evidence>
<dbReference type="AlphaFoldDB" id="A0A0R1KG56"/>
<evidence type="ECO:0000256" key="2">
    <source>
        <dbReference type="ARBA" id="ARBA00007362"/>
    </source>
</evidence>
<evidence type="ECO:0000259" key="7">
    <source>
        <dbReference type="Pfam" id="PF00892"/>
    </source>
</evidence>
<evidence type="ECO:0000256" key="5">
    <source>
        <dbReference type="ARBA" id="ARBA00023136"/>
    </source>
</evidence>
<organism evidence="8 9">
    <name type="scientific">Companilactobacillus nodensis DSM 19682 = JCM 14932 = NBRC 107160</name>
    <dbReference type="NCBI Taxonomy" id="1423775"/>
    <lineage>
        <taxon>Bacteria</taxon>
        <taxon>Bacillati</taxon>
        <taxon>Bacillota</taxon>
        <taxon>Bacilli</taxon>
        <taxon>Lactobacillales</taxon>
        <taxon>Lactobacillaceae</taxon>
        <taxon>Companilactobacillus</taxon>
    </lineage>
</organism>
<evidence type="ECO:0000256" key="1">
    <source>
        <dbReference type="ARBA" id="ARBA00004127"/>
    </source>
</evidence>
<dbReference type="Pfam" id="PF00892">
    <property type="entry name" value="EamA"/>
    <property type="match status" value="1"/>
</dbReference>
<keyword evidence="9" id="KW-1185">Reference proteome</keyword>
<dbReference type="SUPFAM" id="SSF103481">
    <property type="entry name" value="Multidrug resistance efflux transporter EmrE"/>
    <property type="match status" value="1"/>
</dbReference>
<accession>A0A0R1KG56</accession>
<keyword evidence="4 6" id="KW-1133">Transmembrane helix</keyword>
<dbReference type="EMBL" id="AZDZ01000019">
    <property type="protein sequence ID" value="KRK78898.1"/>
    <property type="molecule type" value="Genomic_DNA"/>
</dbReference>
<evidence type="ECO:0000256" key="4">
    <source>
        <dbReference type="ARBA" id="ARBA00022989"/>
    </source>
</evidence>
<dbReference type="eggNOG" id="COG0697">
    <property type="taxonomic scope" value="Bacteria"/>
</dbReference>
<evidence type="ECO:0000313" key="9">
    <source>
        <dbReference type="Proteomes" id="UP000051248"/>
    </source>
</evidence>
<feature type="transmembrane region" description="Helical" evidence="6">
    <location>
        <begin position="124"/>
        <end position="150"/>
    </location>
</feature>
<keyword evidence="3 6" id="KW-0812">Transmembrane</keyword>
<sequence>MILALIGTFLLVTNGNLNGLVLSPLALFWGVMSGVASATYTLLPRGLLRKYDARSVVGWAMLISSFSFIGEVTTKPLPKLNLMGVLCILFIIIFGTMFAYLFYLSSLRDLSPSTTSMLSSFEPLTATILSVTLLSTPFTIVQLIGGILILSTTFLQALPTKTIEHSEQEEVDEEDTESKQAN</sequence>
<feature type="domain" description="EamA" evidence="7">
    <location>
        <begin position="26"/>
        <end position="155"/>
    </location>
</feature>
<dbReference type="Proteomes" id="UP000051248">
    <property type="component" value="Unassembled WGS sequence"/>
</dbReference>
<dbReference type="InterPro" id="IPR037185">
    <property type="entry name" value="EmrE-like"/>
</dbReference>
<name>A0A0R1KG56_9LACO</name>
<comment type="subcellular location">
    <subcellularLocation>
        <location evidence="1">Endomembrane system</location>
        <topology evidence="1">Multi-pass membrane protein</topology>
    </subcellularLocation>
</comment>
<dbReference type="STRING" id="1423775.FD03_GL001257"/>
<dbReference type="PANTHER" id="PTHR32322:SF2">
    <property type="entry name" value="EAMA DOMAIN-CONTAINING PROTEIN"/>
    <property type="match status" value="1"/>
</dbReference>
<comment type="similarity">
    <text evidence="2">Belongs to the EamA transporter family.</text>
</comment>
<dbReference type="InterPro" id="IPR000620">
    <property type="entry name" value="EamA_dom"/>
</dbReference>
<reference evidence="8 9" key="1">
    <citation type="journal article" date="2015" name="Genome Announc.">
        <title>Expanding the biotechnology potential of lactobacilli through comparative genomics of 213 strains and associated genera.</title>
        <authorList>
            <person name="Sun Z."/>
            <person name="Harris H.M."/>
            <person name="McCann A."/>
            <person name="Guo C."/>
            <person name="Argimon S."/>
            <person name="Zhang W."/>
            <person name="Yang X."/>
            <person name="Jeffery I.B."/>
            <person name="Cooney J.C."/>
            <person name="Kagawa T.F."/>
            <person name="Liu W."/>
            <person name="Song Y."/>
            <person name="Salvetti E."/>
            <person name="Wrobel A."/>
            <person name="Rasinkangas P."/>
            <person name="Parkhill J."/>
            <person name="Rea M.C."/>
            <person name="O'Sullivan O."/>
            <person name="Ritari J."/>
            <person name="Douillard F.P."/>
            <person name="Paul Ross R."/>
            <person name="Yang R."/>
            <person name="Briner A.E."/>
            <person name="Felis G.E."/>
            <person name="de Vos W.M."/>
            <person name="Barrangou R."/>
            <person name="Klaenhammer T.R."/>
            <person name="Caufield P.W."/>
            <person name="Cui Y."/>
            <person name="Zhang H."/>
            <person name="O'Toole P.W."/>
        </authorList>
    </citation>
    <scope>NUCLEOTIDE SEQUENCE [LARGE SCALE GENOMIC DNA]</scope>
    <source>
        <strain evidence="8 9">DSM 19682</strain>
    </source>
</reference>
<dbReference type="PANTHER" id="PTHR32322">
    <property type="entry name" value="INNER MEMBRANE TRANSPORTER"/>
    <property type="match status" value="1"/>
</dbReference>
<keyword evidence="5 6" id="KW-0472">Membrane</keyword>
<feature type="transmembrane region" description="Helical" evidence="6">
    <location>
        <begin position="55"/>
        <end position="74"/>
    </location>
</feature>
<evidence type="ECO:0000256" key="6">
    <source>
        <dbReference type="SAM" id="Phobius"/>
    </source>
</evidence>
<feature type="transmembrane region" description="Helical" evidence="6">
    <location>
        <begin position="80"/>
        <end position="103"/>
    </location>
</feature>
<dbReference type="GO" id="GO:0016020">
    <property type="term" value="C:membrane"/>
    <property type="evidence" value="ECO:0007669"/>
    <property type="project" value="UniProtKB-SubCell"/>
</dbReference>
<comment type="caution">
    <text evidence="8">The sequence shown here is derived from an EMBL/GenBank/DDBJ whole genome shotgun (WGS) entry which is preliminary data.</text>
</comment>
<dbReference type="InterPro" id="IPR050638">
    <property type="entry name" value="AA-Vitamin_Transporters"/>
</dbReference>
<dbReference type="PATRIC" id="fig|1423775.4.peg.1287"/>
<evidence type="ECO:0000313" key="8">
    <source>
        <dbReference type="EMBL" id="KRK78898.1"/>
    </source>
</evidence>